<evidence type="ECO:0000256" key="1">
    <source>
        <dbReference type="SAM" id="Phobius"/>
    </source>
</evidence>
<reference evidence="2 3" key="1">
    <citation type="submission" date="2019-01" db="EMBL/GenBank/DDBJ databases">
        <title>High-quality draft genome of. Pseudomonas songnenensis str. L103, a full-fledged denitrifier isolated from 100 meters deep aquifer in a heavily nitrogen fertilized agricultural area.</title>
        <authorList>
            <person name="Liu M."/>
            <person name="Liu B."/>
        </authorList>
    </citation>
    <scope>NUCLEOTIDE SEQUENCE [LARGE SCALE GENOMIC DNA]</scope>
    <source>
        <strain evidence="2 3">L103</strain>
    </source>
</reference>
<name>A0A482U8E3_9PSED</name>
<evidence type="ECO:0000313" key="3">
    <source>
        <dbReference type="Proteomes" id="UP000282800"/>
    </source>
</evidence>
<keyword evidence="1" id="KW-0472">Membrane</keyword>
<proteinExistence type="predicted"/>
<organism evidence="2 3">
    <name type="scientific">Pseudomonas songnenensis</name>
    <dbReference type="NCBI Taxonomy" id="1176259"/>
    <lineage>
        <taxon>Bacteria</taxon>
        <taxon>Pseudomonadati</taxon>
        <taxon>Pseudomonadota</taxon>
        <taxon>Gammaproteobacteria</taxon>
        <taxon>Pseudomonadales</taxon>
        <taxon>Pseudomonadaceae</taxon>
        <taxon>Pseudomonas</taxon>
    </lineage>
</organism>
<keyword evidence="1" id="KW-0812">Transmembrane</keyword>
<accession>A0A482U8E3</accession>
<dbReference type="AlphaFoldDB" id="A0A482U8E3"/>
<sequence>MNRKKITALACHIVACLFFPLAVTLGFKTYVAVLGDPFSRGAALGLAVQFIFAAFVLVNVSIALVENLSAKIYIAAVLVVSILAYLLPQHPWRALFFASLSGVLTLAAIYLALRLSPCPKSATDTK</sequence>
<dbReference type="Proteomes" id="UP000282800">
    <property type="component" value="Unassembled WGS sequence"/>
</dbReference>
<feature type="transmembrane region" description="Helical" evidence="1">
    <location>
        <begin position="42"/>
        <end position="65"/>
    </location>
</feature>
<protein>
    <submittedName>
        <fullName evidence="2">Uncharacterized protein</fullName>
    </submittedName>
</protein>
<dbReference type="EMBL" id="RWYU02000001">
    <property type="protein sequence ID" value="RYJ64393.1"/>
    <property type="molecule type" value="Genomic_DNA"/>
</dbReference>
<gene>
    <name evidence="2" type="ORF">EJA06_003850</name>
</gene>
<evidence type="ECO:0000313" key="2">
    <source>
        <dbReference type="EMBL" id="RYJ64393.1"/>
    </source>
</evidence>
<keyword evidence="1" id="KW-1133">Transmembrane helix</keyword>
<dbReference type="RefSeq" id="WP_126188722.1">
    <property type="nucleotide sequence ID" value="NZ_RWYU02000001.1"/>
</dbReference>
<feature type="transmembrane region" description="Helical" evidence="1">
    <location>
        <begin position="72"/>
        <end position="88"/>
    </location>
</feature>
<comment type="caution">
    <text evidence="2">The sequence shown here is derived from an EMBL/GenBank/DDBJ whole genome shotgun (WGS) entry which is preliminary data.</text>
</comment>
<dbReference type="OrthoDB" id="7023082at2"/>
<feature type="transmembrane region" description="Helical" evidence="1">
    <location>
        <begin position="94"/>
        <end position="113"/>
    </location>
</feature>